<sequence length="64" mass="7359">MISQHFSLQTEHNFDHKPAYDAKTSTLDIPNLLFRGLSTSPLNFHWHSSSPPESLFTEIKLPNH</sequence>
<dbReference type="EMBL" id="GBRH01192001">
    <property type="protein sequence ID" value="JAE05895.1"/>
    <property type="molecule type" value="Transcribed_RNA"/>
</dbReference>
<proteinExistence type="predicted"/>
<dbReference type="AlphaFoldDB" id="A0A0A9EYM3"/>
<organism evidence="1">
    <name type="scientific">Arundo donax</name>
    <name type="common">Giant reed</name>
    <name type="synonym">Donax arundinaceus</name>
    <dbReference type="NCBI Taxonomy" id="35708"/>
    <lineage>
        <taxon>Eukaryota</taxon>
        <taxon>Viridiplantae</taxon>
        <taxon>Streptophyta</taxon>
        <taxon>Embryophyta</taxon>
        <taxon>Tracheophyta</taxon>
        <taxon>Spermatophyta</taxon>
        <taxon>Magnoliopsida</taxon>
        <taxon>Liliopsida</taxon>
        <taxon>Poales</taxon>
        <taxon>Poaceae</taxon>
        <taxon>PACMAD clade</taxon>
        <taxon>Arundinoideae</taxon>
        <taxon>Arundineae</taxon>
        <taxon>Arundo</taxon>
    </lineage>
</organism>
<dbReference type="GO" id="GO:0005840">
    <property type="term" value="C:ribosome"/>
    <property type="evidence" value="ECO:0007669"/>
    <property type="project" value="UniProtKB-KW"/>
</dbReference>
<keyword evidence="1" id="KW-0689">Ribosomal protein</keyword>
<keyword evidence="1" id="KW-0687">Ribonucleoprotein</keyword>
<name>A0A0A9EYM3_ARUDO</name>
<reference evidence="1" key="1">
    <citation type="submission" date="2014-09" db="EMBL/GenBank/DDBJ databases">
        <authorList>
            <person name="Magalhaes I.L.F."/>
            <person name="Oliveira U."/>
            <person name="Santos F.R."/>
            <person name="Vidigal T.H.D.A."/>
            <person name="Brescovit A.D."/>
            <person name="Santos A.J."/>
        </authorList>
    </citation>
    <scope>NUCLEOTIDE SEQUENCE</scope>
    <source>
        <tissue evidence="1">Shoot tissue taken approximately 20 cm above the soil surface</tissue>
    </source>
</reference>
<accession>A0A0A9EYM3</accession>
<reference evidence="1" key="2">
    <citation type="journal article" date="2015" name="Data Brief">
        <title>Shoot transcriptome of the giant reed, Arundo donax.</title>
        <authorList>
            <person name="Barrero R.A."/>
            <person name="Guerrero F.D."/>
            <person name="Moolhuijzen P."/>
            <person name="Goolsby J.A."/>
            <person name="Tidwell J."/>
            <person name="Bellgard S.E."/>
            <person name="Bellgard M.I."/>
        </authorList>
    </citation>
    <scope>NUCLEOTIDE SEQUENCE</scope>
    <source>
        <tissue evidence="1">Shoot tissue taken approximately 20 cm above the soil surface</tissue>
    </source>
</reference>
<protein>
    <submittedName>
        <fullName evidence="1">50S ribosomal protein L10</fullName>
    </submittedName>
</protein>
<evidence type="ECO:0000313" key="1">
    <source>
        <dbReference type="EMBL" id="JAE05895.1"/>
    </source>
</evidence>